<keyword evidence="1" id="KW-0812">Transmembrane</keyword>
<dbReference type="InterPro" id="IPR039708">
    <property type="entry name" value="MT1774/Rv1733c-like"/>
</dbReference>
<accession>A0A5S4GXH0</accession>
<keyword evidence="3" id="KW-1185">Reference proteome</keyword>
<dbReference type="AlphaFoldDB" id="A0A5S4GXH0"/>
<name>A0A5S4GXH0_9ACTN</name>
<protein>
    <submittedName>
        <fullName evidence="2">Uncharacterized protein</fullName>
    </submittedName>
</protein>
<keyword evidence="1" id="KW-1133">Transmembrane helix</keyword>
<dbReference type="PANTHER" id="PTHR42305:SF1">
    <property type="entry name" value="MEMBRANE PROTEIN RV1733C-RELATED"/>
    <property type="match status" value="1"/>
</dbReference>
<dbReference type="RefSeq" id="WP_138688958.1">
    <property type="nucleotide sequence ID" value="NZ_JBHSAZ010000089.1"/>
</dbReference>
<comment type="caution">
    <text evidence="2">The sequence shown here is derived from an EMBL/GenBank/DDBJ whole genome shotgun (WGS) entry which is preliminary data.</text>
</comment>
<dbReference type="PANTHER" id="PTHR42305">
    <property type="entry name" value="MEMBRANE PROTEIN RV1733C-RELATED"/>
    <property type="match status" value="1"/>
</dbReference>
<feature type="transmembrane region" description="Helical" evidence="1">
    <location>
        <begin position="151"/>
        <end position="172"/>
    </location>
</feature>
<reference evidence="2 3" key="1">
    <citation type="submission" date="2019-05" db="EMBL/GenBank/DDBJ databases">
        <title>Draft genome sequence of Nonomuraea zeae DSM 100528.</title>
        <authorList>
            <person name="Saricaoglu S."/>
            <person name="Isik K."/>
        </authorList>
    </citation>
    <scope>NUCLEOTIDE SEQUENCE [LARGE SCALE GENOMIC DNA]</scope>
    <source>
        <strain evidence="2 3">DSM 100528</strain>
    </source>
</reference>
<dbReference type="EMBL" id="VCKX01000016">
    <property type="protein sequence ID" value="TMR37509.1"/>
    <property type="molecule type" value="Genomic_DNA"/>
</dbReference>
<dbReference type="OrthoDB" id="3542690at2"/>
<keyword evidence="1" id="KW-0472">Membrane</keyword>
<dbReference type="Proteomes" id="UP000306628">
    <property type="component" value="Unassembled WGS sequence"/>
</dbReference>
<organism evidence="2 3">
    <name type="scientific">Nonomuraea zeae</name>
    <dbReference type="NCBI Taxonomy" id="1642303"/>
    <lineage>
        <taxon>Bacteria</taxon>
        <taxon>Bacillati</taxon>
        <taxon>Actinomycetota</taxon>
        <taxon>Actinomycetes</taxon>
        <taxon>Streptosporangiales</taxon>
        <taxon>Streptosporangiaceae</taxon>
        <taxon>Nonomuraea</taxon>
    </lineage>
</organism>
<sequence length="201" mass="22284">MKTSVNPVMLCLRLYRPDGNPLRRPSDRRESVLVLAALFLTLLSVWPAMLIGQSAYDAALQDERAGPGARHQVTATLLEDAPTTRVSFTEIPAERPTAAARWTTPAGEERVAQVPAPARAKAGAVVTVWLDTYGEPASPPTDAAVLQMRGIATGLLIVFAAALLTLSFFAGWRWRADQARYREWELAWERADEKWRHPRQP</sequence>
<feature type="transmembrane region" description="Helical" evidence="1">
    <location>
        <begin position="32"/>
        <end position="51"/>
    </location>
</feature>
<evidence type="ECO:0000313" key="2">
    <source>
        <dbReference type="EMBL" id="TMR37509.1"/>
    </source>
</evidence>
<gene>
    <name evidence="2" type="ORF">ETD85_07960</name>
</gene>
<evidence type="ECO:0000313" key="3">
    <source>
        <dbReference type="Proteomes" id="UP000306628"/>
    </source>
</evidence>
<evidence type="ECO:0000256" key="1">
    <source>
        <dbReference type="SAM" id="Phobius"/>
    </source>
</evidence>
<proteinExistence type="predicted"/>